<evidence type="ECO:0000256" key="4">
    <source>
        <dbReference type="ARBA" id="ARBA00022737"/>
    </source>
</evidence>
<dbReference type="PROSITE" id="PS50088">
    <property type="entry name" value="ANK_REPEAT"/>
    <property type="match status" value="4"/>
</dbReference>
<feature type="transmembrane region" description="Helical" evidence="10">
    <location>
        <begin position="504"/>
        <end position="530"/>
    </location>
</feature>
<keyword evidence="4" id="KW-0677">Repeat</keyword>
<keyword evidence="13" id="KW-1185">Reference proteome</keyword>
<comment type="subcellular location">
    <subcellularLocation>
        <location evidence="2">Cell membrane</location>
        <topology evidence="2">Peripheral membrane protein</topology>
        <orientation evidence="2">Cytoplasmic side</orientation>
    </subcellularLocation>
    <subcellularLocation>
        <location evidence="1">Membrane</location>
        <topology evidence="1">Multi-pass membrane protein</topology>
    </subcellularLocation>
</comment>
<feature type="transmembrane region" description="Helical" evidence="10">
    <location>
        <begin position="465"/>
        <end position="484"/>
    </location>
</feature>
<evidence type="ECO:0000256" key="10">
    <source>
        <dbReference type="SAM" id="Phobius"/>
    </source>
</evidence>
<feature type="repeat" description="ANK" evidence="8">
    <location>
        <begin position="253"/>
        <end position="275"/>
    </location>
</feature>
<comment type="caution">
    <text evidence="12">The sequence shown here is derived from an EMBL/GenBank/DDBJ whole genome shotgun (WGS) entry which is preliminary data.</text>
</comment>
<evidence type="ECO:0000313" key="13">
    <source>
        <dbReference type="Proteomes" id="UP001293593"/>
    </source>
</evidence>
<reference evidence="12" key="1">
    <citation type="submission" date="2023-10" db="EMBL/GenBank/DDBJ databases">
        <title>Chromosome-level genome of the transformable northern wattle, Acacia crassicarpa.</title>
        <authorList>
            <person name="Massaro I."/>
            <person name="Sinha N.R."/>
            <person name="Poethig S."/>
            <person name="Leichty A.R."/>
        </authorList>
    </citation>
    <scope>NUCLEOTIDE SEQUENCE</scope>
    <source>
        <strain evidence="12">Acra3RX</strain>
        <tissue evidence="12">Leaf</tissue>
    </source>
</reference>
<dbReference type="PROSITE" id="PS50297">
    <property type="entry name" value="ANK_REP_REGION"/>
    <property type="match status" value="4"/>
</dbReference>
<feature type="repeat" description="ANK" evidence="8">
    <location>
        <begin position="219"/>
        <end position="251"/>
    </location>
</feature>
<keyword evidence="6 8" id="KW-0040">ANK repeat</keyword>
<protein>
    <recommendedName>
        <fullName evidence="11">PGG domain-containing protein</fullName>
    </recommendedName>
</protein>
<dbReference type="SMART" id="SM00248">
    <property type="entry name" value="ANK"/>
    <property type="match status" value="7"/>
</dbReference>
<keyword evidence="7 10" id="KW-0472">Membrane</keyword>
<feature type="repeat" description="ANK" evidence="8">
    <location>
        <begin position="117"/>
        <end position="149"/>
    </location>
</feature>
<dbReference type="AlphaFoldDB" id="A0AAE1MB20"/>
<dbReference type="PANTHER" id="PTHR24186:SF36">
    <property type="entry name" value="SERINE_THREONINE-PROTEIN PHOSPHATASE 6 REGULATORY ANKYRIN REPEAT SUBUNIT A-LIKE"/>
    <property type="match status" value="1"/>
</dbReference>
<evidence type="ECO:0000256" key="7">
    <source>
        <dbReference type="ARBA" id="ARBA00023136"/>
    </source>
</evidence>
<dbReference type="Pfam" id="PF13606">
    <property type="entry name" value="Ank_3"/>
    <property type="match status" value="1"/>
</dbReference>
<feature type="repeat" description="ANK" evidence="8">
    <location>
        <begin position="70"/>
        <end position="92"/>
    </location>
</feature>
<accession>A0AAE1MB20</accession>
<gene>
    <name evidence="12" type="ORF">QN277_003641</name>
</gene>
<dbReference type="Gene3D" id="1.25.40.20">
    <property type="entry name" value="Ankyrin repeat-containing domain"/>
    <property type="match status" value="2"/>
</dbReference>
<dbReference type="GO" id="GO:0005886">
    <property type="term" value="C:plasma membrane"/>
    <property type="evidence" value="ECO:0007669"/>
    <property type="project" value="UniProtKB-SubCell"/>
</dbReference>
<dbReference type="Proteomes" id="UP001293593">
    <property type="component" value="Unassembled WGS sequence"/>
</dbReference>
<organism evidence="12 13">
    <name type="scientific">Acacia crassicarpa</name>
    <name type="common">northern wattle</name>
    <dbReference type="NCBI Taxonomy" id="499986"/>
    <lineage>
        <taxon>Eukaryota</taxon>
        <taxon>Viridiplantae</taxon>
        <taxon>Streptophyta</taxon>
        <taxon>Embryophyta</taxon>
        <taxon>Tracheophyta</taxon>
        <taxon>Spermatophyta</taxon>
        <taxon>Magnoliopsida</taxon>
        <taxon>eudicotyledons</taxon>
        <taxon>Gunneridae</taxon>
        <taxon>Pentapetalae</taxon>
        <taxon>rosids</taxon>
        <taxon>fabids</taxon>
        <taxon>Fabales</taxon>
        <taxon>Fabaceae</taxon>
        <taxon>Caesalpinioideae</taxon>
        <taxon>mimosoid clade</taxon>
        <taxon>Acacieae</taxon>
        <taxon>Acacia</taxon>
    </lineage>
</organism>
<keyword evidence="5 10" id="KW-1133">Transmembrane helix</keyword>
<feature type="compositionally biased region" description="Basic and acidic residues" evidence="9">
    <location>
        <begin position="414"/>
        <end position="453"/>
    </location>
</feature>
<dbReference type="InterPro" id="IPR002110">
    <property type="entry name" value="Ankyrin_rpt"/>
</dbReference>
<feature type="transmembrane region" description="Helical" evidence="10">
    <location>
        <begin position="580"/>
        <end position="603"/>
    </location>
</feature>
<dbReference type="Pfam" id="PF12796">
    <property type="entry name" value="Ank_2"/>
    <property type="match status" value="2"/>
</dbReference>
<evidence type="ECO:0000256" key="3">
    <source>
        <dbReference type="ARBA" id="ARBA00022692"/>
    </source>
</evidence>
<evidence type="ECO:0000256" key="6">
    <source>
        <dbReference type="ARBA" id="ARBA00023043"/>
    </source>
</evidence>
<dbReference type="Pfam" id="PF13962">
    <property type="entry name" value="PGG"/>
    <property type="match status" value="1"/>
</dbReference>
<evidence type="ECO:0000313" key="12">
    <source>
        <dbReference type="EMBL" id="KAK4260542.1"/>
    </source>
</evidence>
<evidence type="ECO:0000256" key="9">
    <source>
        <dbReference type="SAM" id="MobiDB-lite"/>
    </source>
</evidence>
<evidence type="ECO:0000259" key="11">
    <source>
        <dbReference type="Pfam" id="PF13962"/>
    </source>
</evidence>
<proteinExistence type="predicted"/>
<feature type="transmembrane region" description="Helical" evidence="10">
    <location>
        <begin position="551"/>
        <end position="574"/>
    </location>
</feature>
<dbReference type="SUPFAM" id="SSF48403">
    <property type="entry name" value="Ankyrin repeat"/>
    <property type="match status" value="1"/>
</dbReference>
<dbReference type="EMBL" id="JAWXYG010000010">
    <property type="protein sequence ID" value="KAK4260542.1"/>
    <property type="molecule type" value="Genomic_DNA"/>
</dbReference>
<name>A0AAE1MB20_9FABA</name>
<keyword evidence="3 10" id="KW-0812">Transmembrane</keyword>
<sequence length="641" mass="71709">MDPAYYNAAMEGNIDAFKRKGDEQIESILTPNKNTILHIHFTNYTDSVSVTFVEKILDMCPALLLKTNVKDETILHIAARHGHHEIVRKLIDCAKAPTRDIDGVGAEKRLIRALNDKKDTALHEAARCGHSEVVEVLIKEEPDHSYFGENDGGETPLYIAVERRYWNVVDTILDKSDSPQYNGPNGRTALHAATIFGDKEKVSKLLTRNLLLAKQADEIGWVPLHLAAIVGYPEMVKLLVSEDRNTAYMRDNKGRTALHLAALHGNVTAMEIILKCCPDCCELVDEKGCNALHYTTMDKVSYLSPFVLKEEKEILKNAPLMRNLCNEKDADGNTPLHYIARLAPNKWKNRHSHVLLEPQFRGVVDEMACNKYGQNLLDVAIVGSTLDSVFENEMYWKLLTKGATLGGRVLDKHLKEKEQEKKHDPVVDEKREKEQEKRHNPAVHEKDKGNKTNDEDDVLETSASYLSLVAILIATVTFTAGFTLPGGLNQDKGSPILKYNASFIAFVITDSLSFVLSTSVVLLIFFSILVKKTARDEHQLEEISGKLLIKCFMLTIVAMGFMITAFGTGLYAVLGVSNGFGVVTLLVVLSFFFIVIILITMAIKKIMKLERGEESEGDYGAHRFFNDPLLRVRDSQLSDIV</sequence>
<dbReference type="PANTHER" id="PTHR24186">
    <property type="entry name" value="PROTEIN PHOSPHATASE 1 REGULATORY SUBUNIT"/>
    <property type="match status" value="1"/>
</dbReference>
<evidence type="ECO:0000256" key="2">
    <source>
        <dbReference type="ARBA" id="ARBA00004413"/>
    </source>
</evidence>
<evidence type="ECO:0000256" key="1">
    <source>
        <dbReference type="ARBA" id="ARBA00004141"/>
    </source>
</evidence>
<feature type="domain" description="PGG" evidence="11">
    <location>
        <begin position="459"/>
        <end position="573"/>
    </location>
</feature>
<feature type="region of interest" description="Disordered" evidence="9">
    <location>
        <begin position="414"/>
        <end position="455"/>
    </location>
</feature>
<evidence type="ECO:0000256" key="5">
    <source>
        <dbReference type="ARBA" id="ARBA00022989"/>
    </source>
</evidence>
<dbReference type="InterPro" id="IPR036770">
    <property type="entry name" value="Ankyrin_rpt-contain_sf"/>
</dbReference>
<evidence type="ECO:0000256" key="8">
    <source>
        <dbReference type="PROSITE-ProRule" id="PRU00023"/>
    </source>
</evidence>
<dbReference type="InterPro" id="IPR026961">
    <property type="entry name" value="PGG_dom"/>
</dbReference>